<organism evidence="3 4">
    <name type="scientific">Desulfoluna limicola</name>
    <dbReference type="NCBI Taxonomy" id="2810562"/>
    <lineage>
        <taxon>Bacteria</taxon>
        <taxon>Pseudomonadati</taxon>
        <taxon>Thermodesulfobacteriota</taxon>
        <taxon>Desulfobacteria</taxon>
        <taxon>Desulfobacterales</taxon>
        <taxon>Desulfolunaceae</taxon>
        <taxon>Desulfoluna</taxon>
    </lineage>
</organism>
<dbReference type="InterPro" id="IPR042099">
    <property type="entry name" value="ANL_N_sf"/>
</dbReference>
<dbReference type="Gene3D" id="3.30.300.30">
    <property type="match status" value="1"/>
</dbReference>
<dbReference type="InterPro" id="IPR050237">
    <property type="entry name" value="ATP-dep_AMP-bd_enzyme"/>
</dbReference>
<accession>A0ABM7PB61</accession>
<dbReference type="Pfam" id="PF13193">
    <property type="entry name" value="AMP-binding_C"/>
    <property type="match status" value="1"/>
</dbReference>
<gene>
    <name evidence="3" type="ORF">DSLASN_00120</name>
</gene>
<dbReference type="InterPro" id="IPR000873">
    <property type="entry name" value="AMP-dep_synth/lig_dom"/>
</dbReference>
<dbReference type="PANTHER" id="PTHR43767">
    <property type="entry name" value="LONG-CHAIN-FATTY-ACID--COA LIGASE"/>
    <property type="match status" value="1"/>
</dbReference>
<feature type="domain" description="AMP-dependent synthetase/ligase" evidence="1">
    <location>
        <begin position="37"/>
        <end position="478"/>
    </location>
</feature>
<dbReference type="InterPro" id="IPR045851">
    <property type="entry name" value="AMP-bd_C_sf"/>
</dbReference>
<dbReference type="InterPro" id="IPR025110">
    <property type="entry name" value="AMP-bd_C"/>
</dbReference>
<dbReference type="PANTHER" id="PTHR43767:SF1">
    <property type="entry name" value="NONRIBOSOMAL PEPTIDE SYNTHASE PES1 (EUROFUNG)-RELATED"/>
    <property type="match status" value="1"/>
</dbReference>
<dbReference type="EMBL" id="AP024488">
    <property type="protein sequence ID" value="BCS94380.1"/>
    <property type="molecule type" value="Genomic_DNA"/>
</dbReference>
<name>A0ABM7PB61_9BACT</name>
<protein>
    <recommendedName>
        <fullName evidence="5">AMP-dependent synthetase</fullName>
    </recommendedName>
</protein>
<dbReference type="RefSeq" id="WP_236890699.1">
    <property type="nucleotide sequence ID" value="NZ_AP024488.1"/>
</dbReference>
<dbReference type="PROSITE" id="PS00455">
    <property type="entry name" value="AMP_BINDING"/>
    <property type="match status" value="1"/>
</dbReference>
<evidence type="ECO:0000313" key="4">
    <source>
        <dbReference type="Proteomes" id="UP001320148"/>
    </source>
</evidence>
<dbReference type="Gene3D" id="3.40.50.12780">
    <property type="entry name" value="N-terminal domain of ligase-like"/>
    <property type="match status" value="2"/>
</dbReference>
<keyword evidence="4" id="KW-1185">Reference proteome</keyword>
<dbReference type="InterPro" id="IPR020845">
    <property type="entry name" value="AMP-binding_CS"/>
</dbReference>
<evidence type="ECO:0000313" key="3">
    <source>
        <dbReference type="EMBL" id="BCS94380.1"/>
    </source>
</evidence>
<proteinExistence type="predicted"/>
<dbReference type="Pfam" id="PF00501">
    <property type="entry name" value="AMP-binding"/>
    <property type="match status" value="1"/>
</dbReference>
<dbReference type="SUPFAM" id="SSF56801">
    <property type="entry name" value="Acetyl-CoA synthetase-like"/>
    <property type="match status" value="1"/>
</dbReference>
<feature type="domain" description="AMP-binding enzyme C-terminal" evidence="2">
    <location>
        <begin position="526"/>
        <end position="604"/>
    </location>
</feature>
<evidence type="ECO:0008006" key="5">
    <source>
        <dbReference type="Google" id="ProtNLM"/>
    </source>
</evidence>
<sequence>MTKRRGTNLPWSREYRILGIPNTLEPYPDKPAYDILDQAAKKHPKRGLIQMGTMLSYPEVRDIAYRLATALTRFGLQKGDRVATLLPTSIQFIIADYAISRAGLVHVPCSSLEPVKHLQHKLNESHPRVLIAIEEALPEAQTLARKTHLEQVIVTSLSDYSDTPKPTSFLTGFTCGAHWLTQLISETPCEPPDLSLDTDRDLEMILFTGGTTGLPKGCMLTHRNIYSNSIQNSWAFGRSNRLFKGSITALLGLPLFHSYGHMIMHTMTLEGYNQILIPDARDTEAMVDMIRTHYPLLQLGVPAQFMKMAAEKLKGIAVLGVSGSAPLPPSAQKTFEKNSGGAIMEGYGLSEMSPCTHLNPSLLLRVAGGRFPQRILTFTLGIPGLSFLLNRCLRLMGPKAVGYVITRGIALLLMLSSRSAAKGKTPEKLGTTGIPLPDTDIRIMDTASGTLLADKDHFPPGIRGEMLLKGPQRMRGYWPEDKAGIDDEGYIHTGDVVTVDDDGYFTIVDRTKDMINVSGYKVYSREVDDILYSHPAIEHAATVGVPDIKREGSERVIICLQPKASHKDRVTPDEFIEFLKERVARYAIPKSVFFVDEMPLTDVQKLDKKKVRELARRHLEGGPTH</sequence>
<dbReference type="Proteomes" id="UP001320148">
    <property type="component" value="Chromosome"/>
</dbReference>
<evidence type="ECO:0000259" key="1">
    <source>
        <dbReference type="Pfam" id="PF00501"/>
    </source>
</evidence>
<evidence type="ECO:0000259" key="2">
    <source>
        <dbReference type="Pfam" id="PF13193"/>
    </source>
</evidence>
<reference evidence="3 4" key="1">
    <citation type="submission" date="2021-02" db="EMBL/GenBank/DDBJ databases">
        <title>Complete genome of Desulfoluna sp. strain ASN36.</title>
        <authorList>
            <person name="Takahashi A."/>
            <person name="Kojima H."/>
            <person name="Fukui M."/>
        </authorList>
    </citation>
    <scope>NUCLEOTIDE SEQUENCE [LARGE SCALE GENOMIC DNA]</scope>
    <source>
        <strain evidence="3 4">ASN36</strain>
    </source>
</reference>